<feature type="domain" description="Actin homologue MreB-like C-terminal" evidence="2">
    <location>
        <begin position="205"/>
        <end position="327"/>
    </location>
</feature>
<dbReference type="InterPro" id="IPR040607">
    <property type="entry name" value="ALP_N"/>
</dbReference>
<dbReference type="SUPFAM" id="SSF53067">
    <property type="entry name" value="Actin-like ATPase domain"/>
    <property type="match status" value="2"/>
</dbReference>
<protein>
    <submittedName>
        <fullName evidence="3">ParM/StbA family protein</fullName>
    </submittedName>
</protein>
<gene>
    <name evidence="3" type="ORF">HCG48_02965</name>
</gene>
<reference evidence="3 4" key="1">
    <citation type="submission" date="2020-04" db="EMBL/GenBank/DDBJ databases">
        <authorList>
            <person name="Basu S."/>
            <person name="Maruthanayagam V."/>
            <person name="Chakraborty S."/>
            <person name="Pramanik A."/>
            <person name="Mukherjee J."/>
            <person name="Brink B."/>
        </authorList>
    </citation>
    <scope>NUCLEOTIDE SEQUENCE [LARGE SCALE GENOMIC DNA]</scope>
    <source>
        <strain evidence="3 4">AP17</strain>
    </source>
</reference>
<dbReference type="AlphaFoldDB" id="A0A6H1TUP4"/>
<dbReference type="Pfam" id="PF17989">
    <property type="entry name" value="ALP_N"/>
    <property type="match status" value="1"/>
</dbReference>
<dbReference type="CDD" id="cd10227">
    <property type="entry name" value="ASKHA_NBD_ParM-like"/>
    <property type="match status" value="1"/>
</dbReference>
<proteinExistence type="predicted"/>
<dbReference type="InterPro" id="IPR043129">
    <property type="entry name" value="ATPase_NBD"/>
</dbReference>
<dbReference type="InterPro" id="IPR049067">
    <property type="entry name" value="MreB-like_C"/>
</dbReference>
<name>A0A6H1TUP4_9CYAN</name>
<sequence>MTVQQPTNTSMTTNKSSNTFRTTILSVDLGRTATKACVNRDPNQVVFIPSNVKCVPIEKLRGGEFEARPSDALMDIWLESQGRGYALGQLAADFGADLGVGASKVENSLTKVLACVGYFGIENDVAIVLGLPFHSQDEFEQEKEEIVNLLTGSHQMNYRGQPISVNVQKVWVMPEGYGSLIWCESQEKADKKGSSPDFSKLSVAVVDIGHQTTDCLMVDSFRLARGASQSEAFGMSEFYKRVAVEVEKVAQSDIKVDSQSLTLINAVNRPRGERFFRPRGAVKPINLDDFLPNLQEHFARELSDRVVAWLPERVTDVILTGGGGEFFYAGLEPLLKGAGLRVHLAQPSRQANSVGQYLYAEAQLAAASSFNRSSRA</sequence>
<evidence type="ECO:0000259" key="1">
    <source>
        <dbReference type="Pfam" id="PF17989"/>
    </source>
</evidence>
<dbReference type="Proteomes" id="UP000500857">
    <property type="component" value="Chromosome"/>
</dbReference>
<evidence type="ECO:0000313" key="4">
    <source>
        <dbReference type="Proteomes" id="UP000500857"/>
    </source>
</evidence>
<feature type="domain" description="Actin-like protein N-terminal" evidence="1">
    <location>
        <begin position="27"/>
        <end position="178"/>
    </location>
</feature>
<accession>A0A6H1TUP4</accession>
<dbReference type="Gene3D" id="3.30.420.40">
    <property type="match status" value="2"/>
</dbReference>
<keyword evidence="4" id="KW-1185">Reference proteome</keyword>
<dbReference type="EMBL" id="CP051167">
    <property type="protein sequence ID" value="QIZ69670.1"/>
    <property type="molecule type" value="Genomic_DNA"/>
</dbReference>
<dbReference type="Pfam" id="PF21522">
    <property type="entry name" value="MreB-like_C"/>
    <property type="match status" value="1"/>
</dbReference>
<evidence type="ECO:0000313" key="3">
    <source>
        <dbReference type="EMBL" id="QIZ69670.1"/>
    </source>
</evidence>
<organism evidence="3 4">
    <name type="scientific">Oxynema aestuarii AP17</name>
    <dbReference type="NCBI Taxonomy" id="2064643"/>
    <lineage>
        <taxon>Bacteria</taxon>
        <taxon>Bacillati</taxon>
        <taxon>Cyanobacteriota</taxon>
        <taxon>Cyanophyceae</taxon>
        <taxon>Oscillatoriophycideae</taxon>
        <taxon>Oscillatoriales</taxon>
        <taxon>Oscillatoriaceae</taxon>
        <taxon>Oxynema</taxon>
        <taxon>Oxynema aestuarii</taxon>
    </lineage>
</organism>
<dbReference type="KEGG" id="oxy:HCG48_02965"/>
<evidence type="ECO:0000259" key="2">
    <source>
        <dbReference type="Pfam" id="PF21522"/>
    </source>
</evidence>